<evidence type="ECO:0000313" key="2">
    <source>
        <dbReference type="Proteomes" id="UP000645612"/>
    </source>
</evidence>
<accession>A0A8I1DT09</accession>
<dbReference type="Proteomes" id="UP000645612">
    <property type="component" value="Unassembled WGS sequence"/>
</dbReference>
<dbReference type="AlphaFoldDB" id="A0A8I1DT09"/>
<keyword evidence="1" id="KW-0808">Transferase</keyword>
<evidence type="ECO:0000313" key="1">
    <source>
        <dbReference type="EMBL" id="MBH9702821.1"/>
    </source>
</evidence>
<dbReference type="GO" id="GO:0016301">
    <property type="term" value="F:kinase activity"/>
    <property type="evidence" value="ECO:0007669"/>
    <property type="project" value="UniProtKB-KW"/>
</dbReference>
<protein>
    <submittedName>
        <fullName evidence="1">Homoserine kinase</fullName>
    </submittedName>
</protein>
<organism evidence="1 2">
    <name type="scientific">Burkholderia cepacia</name>
    <name type="common">Pseudomonas cepacia</name>
    <dbReference type="NCBI Taxonomy" id="292"/>
    <lineage>
        <taxon>Bacteria</taxon>
        <taxon>Pseudomonadati</taxon>
        <taxon>Pseudomonadota</taxon>
        <taxon>Betaproteobacteria</taxon>
        <taxon>Burkholderiales</taxon>
        <taxon>Burkholderiaceae</taxon>
        <taxon>Burkholderia</taxon>
        <taxon>Burkholderia cepacia complex</taxon>
    </lineage>
</organism>
<dbReference type="EMBL" id="JAEDXG010000238">
    <property type="protein sequence ID" value="MBH9702821.1"/>
    <property type="molecule type" value="Genomic_DNA"/>
</dbReference>
<gene>
    <name evidence="1" type="ORF">JAO13_41105</name>
</gene>
<reference evidence="1" key="1">
    <citation type="submission" date="2020-12" db="EMBL/GenBank/DDBJ databases">
        <title>Burkholderia cepacia complex in Mexico.</title>
        <authorList>
            <person name="Estrada P."/>
        </authorList>
    </citation>
    <scope>NUCLEOTIDE SEQUENCE</scope>
    <source>
        <strain evidence="1">871</strain>
    </source>
</reference>
<keyword evidence="1" id="KW-0418">Kinase</keyword>
<sequence length="63" mass="7024">ATRLLITVAITGWRAQQHPENRQYILRNNGLAWTGLARLDALPRQQASDILLAASQTPMETLV</sequence>
<name>A0A8I1DT09_BURCE</name>
<comment type="caution">
    <text evidence="1">The sequence shown here is derived from an EMBL/GenBank/DDBJ whole genome shotgun (WGS) entry which is preliminary data.</text>
</comment>
<proteinExistence type="predicted"/>
<feature type="non-terminal residue" evidence="1">
    <location>
        <position position="1"/>
    </location>
</feature>